<dbReference type="Proteomes" id="UP000240042">
    <property type="component" value="Unassembled WGS sequence"/>
</dbReference>
<evidence type="ECO:0000313" key="1">
    <source>
        <dbReference type="EMBL" id="SFB88155.1"/>
    </source>
</evidence>
<name>A0A1I1EM41_BREAD</name>
<sequence length="150" mass="17971">MMVNKKNKRNRKYNPKYIRAYIHTLESFTTQDITGKFGMNPKYVYQFLRKYIPDVLYKYKVPRKQDWNYDDMEISRITLSGYASAVRKEKKTCGHTLTSLCFLEVETKEGIIDVLIPHRMDLELFERDVVLEVLGVRRYGIMRYKLLEVL</sequence>
<reference evidence="2" key="1">
    <citation type="submission" date="2016-10" db="EMBL/GenBank/DDBJ databases">
        <authorList>
            <person name="Varghese N."/>
            <person name="Submissions S."/>
        </authorList>
    </citation>
    <scope>NUCLEOTIDE SEQUENCE [LARGE SCALE GENOMIC DNA]</scope>
    <source>
        <strain evidence="2">ATCC 43811</strain>
    </source>
</reference>
<dbReference type="AlphaFoldDB" id="A0A1I1EM41"/>
<organism evidence="1 2">
    <name type="scientific">Brevinema andersonii</name>
    <dbReference type="NCBI Taxonomy" id="34097"/>
    <lineage>
        <taxon>Bacteria</taxon>
        <taxon>Pseudomonadati</taxon>
        <taxon>Spirochaetota</taxon>
        <taxon>Spirochaetia</taxon>
        <taxon>Brevinematales</taxon>
        <taxon>Brevinemataceae</taxon>
        <taxon>Brevinema</taxon>
    </lineage>
</organism>
<protein>
    <submittedName>
        <fullName evidence="1">Uncharacterized protein</fullName>
    </submittedName>
</protein>
<proteinExistence type="predicted"/>
<dbReference type="RefSeq" id="WP_092319590.1">
    <property type="nucleotide sequence ID" value="NZ_FOKY01000015.1"/>
</dbReference>
<accession>A0A1I1EM41</accession>
<keyword evidence="2" id="KW-1185">Reference proteome</keyword>
<dbReference type="EMBL" id="FOKY01000015">
    <property type="protein sequence ID" value="SFB88155.1"/>
    <property type="molecule type" value="Genomic_DNA"/>
</dbReference>
<evidence type="ECO:0000313" key="2">
    <source>
        <dbReference type="Proteomes" id="UP000240042"/>
    </source>
</evidence>
<dbReference type="STRING" id="34097.SAMN02745150_01168"/>
<gene>
    <name evidence="1" type="ORF">SAMN02745150_01168</name>
</gene>